<dbReference type="SUPFAM" id="SSF51735">
    <property type="entry name" value="NAD(P)-binding Rossmann-fold domains"/>
    <property type="match status" value="1"/>
</dbReference>
<dbReference type="HOGENOM" id="CLU_044876_6_0_1"/>
<dbReference type="PANTHER" id="PTHR47706">
    <property type="entry name" value="NMRA-LIKE FAMILY PROTEIN"/>
    <property type="match status" value="1"/>
</dbReference>
<dbReference type="Proteomes" id="UP000030651">
    <property type="component" value="Unassembled WGS sequence"/>
</dbReference>
<keyword evidence="1" id="KW-0521">NADP</keyword>
<dbReference type="InterPro" id="IPR036291">
    <property type="entry name" value="NAD(P)-bd_dom_sf"/>
</dbReference>
<evidence type="ECO:0000256" key="1">
    <source>
        <dbReference type="ARBA" id="ARBA00022857"/>
    </source>
</evidence>
<dbReference type="OrthoDB" id="419598at2759"/>
<evidence type="ECO:0000313" key="4">
    <source>
        <dbReference type="EMBL" id="ETS87766.1"/>
    </source>
</evidence>
<gene>
    <name evidence="4" type="ORF">PFICI_01594</name>
</gene>
<keyword evidence="5" id="KW-1185">Reference proteome</keyword>
<reference evidence="5" key="1">
    <citation type="journal article" date="2015" name="BMC Genomics">
        <title>Genomic and transcriptomic analysis of the endophytic fungus Pestalotiopsis fici reveals its lifestyle and high potential for synthesis of natural products.</title>
        <authorList>
            <person name="Wang X."/>
            <person name="Zhang X."/>
            <person name="Liu L."/>
            <person name="Xiang M."/>
            <person name="Wang W."/>
            <person name="Sun X."/>
            <person name="Che Y."/>
            <person name="Guo L."/>
            <person name="Liu G."/>
            <person name="Guo L."/>
            <person name="Wang C."/>
            <person name="Yin W.B."/>
            <person name="Stadler M."/>
            <person name="Zhang X."/>
            <person name="Liu X."/>
        </authorList>
    </citation>
    <scope>NUCLEOTIDE SEQUENCE [LARGE SCALE GENOMIC DNA]</scope>
    <source>
        <strain evidence="5">W106-1 / CGMCC3.15140</strain>
    </source>
</reference>
<evidence type="ECO:0000259" key="3">
    <source>
        <dbReference type="Pfam" id="PF05368"/>
    </source>
</evidence>
<dbReference type="KEGG" id="pfy:PFICI_01594"/>
<dbReference type="Gene3D" id="3.40.50.720">
    <property type="entry name" value="NAD(P)-binding Rossmann-like Domain"/>
    <property type="match status" value="1"/>
</dbReference>
<dbReference type="Gene3D" id="3.90.25.10">
    <property type="entry name" value="UDP-galactose 4-epimerase, domain 1"/>
    <property type="match status" value="1"/>
</dbReference>
<dbReference type="Pfam" id="PF05368">
    <property type="entry name" value="NmrA"/>
    <property type="match status" value="1"/>
</dbReference>
<proteinExistence type="predicted"/>
<protein>
    <recommendedName>
        <fullName evidence="3">NmrA-like domain-containing protein</fullName>
    </recommendedName>
</protein>
<keyword evidence="2" id="KW-0560">Oxidoreductase</keyword>
<dbReference type="GO" id="GO:0016491">
    <property type="term" value="F:oxidoreductase activity"/>
    <property type="evidence" value="ECO:0007669"/>
    <property type="project" value="UniProtKB-KW"/>
</dbReference>
<dbReference type="AlphaFoldDB" id="W3XRD6"/>
<dbReference type="EMBL" id="KI912109">
    <property type="protein sequence ID" value="ETS87766.1"/>
    <property type="molecule type" value="Genomic_DNA"/>
</dbReference>
<evidence type="ECO:0000313" key="5">
    <source>
        <dbReference type="Proteomes" id="UP000030651"/>
    </source>
</evidence>
<accession>W3XRD6</accession>
<name>W3XRD6_PESFW</name>
<evidence type="ECO:0000256" key="2">
    <source>
        <dbReference type="ARBA" id="ARBA00023002"/>
    </source>
</evidence>
<dbReference type="PANTHER" id="PTHR47706:SF6">
    <property type="entry name" value="NMRA-LIKE FAMILY PROTEIN (AFU_ORTHOLOGUE AFUA_6G00280)"/>
    <property type="match status" value="1"/>
</dbReference>
<dbReference type="GeneID" id="19266607"/>
<dbReference type="RefSeq" id="XP_007828366.1">
    <property type="nucleotide sequence ID" value="XM_007830175.1"/>
</dbReference>
<dbReference type="OMA" id="EWFRQDN"/>
<dbReference type="InterPro" id="IPR008030">
    <property type="entry name" value="NmrA-like"/>
</dbReference>
<feature type="domain" description="NmrA-like" evidence="3">
    <location>
        <begin position="5"/>
        <end position="251"/>
    </location>
</feature>
<dbReference type="InParanoid" id="W3XRD6"/>
<organism evidence="4 5">
    <name type="scientific">Pestalotiopsis fici (strain W106-1 / CGMCC3.15140)</name>
    <dbReference type="NCBI Taxonomy" id="1229662"/>
    <lineage>
        <taxon>Eukaryota</taxon>
        <taxon>Fungi</taxon>
        <taxon>Dikarya</taxon>
        <taxon>Ascomycota</taxon>
        <taxon>Pezizomycotina</taxon>
        <taxon>Sordariomycetes</taxon>
        <taxon>Xylariomycetidae</taxon>
        <taxon>Amphisphaeriales</taxon>
        <taxon>Sporocadaceae</taxon>
        <taxon>Pestalotiopsis</taxon>
    </lineage>
</organism>
<dbReference type="InterPro" id="IPR051609">
    <property type="entry name" value="NmrA/Isoflavone_reductase-like"/>
</dbReference>
<sequence>MPQRTKVAIVGASGDTGSSVVQGLLSQPDQFDLVAFARVESLEKDEYARLRERGASVLPIDLKGPITAVVELLKDFDVVISCMTLLSYEDERNLILAASIAKVGRYVPSFFGPCCPPRGVMGAREKKEDLLDLIKLHYLPYTIIDVGWWYQLSLPELPSGRLTVQAEISNTEIIGDGNTSMALIDNRDIGKFVARIIVDPRTKNKHVFCYGEVMCQNEIFDILENLSGERISRHQLPAETLTKQIGEALAELAKNPTDPQNMLVVGMGQYRQLLGVRGDNTPQKARYLNYLDGKEMYPDVRITPLKEYIEDALAGKATVPRSRR</sequence>
<dbReference type="eggNOG" id="ENOG502QPMY">
    <property type="taxonomic scope" value="Eukaryota"/>
</dbReference>